<sequence length="215" mass="23330">MDSARVDDPSDEVLRVRYRDYGEWFNTLVMVVILGIRFLPEPTFVVSSTSVIWLIGTALLLISGVMTALRSGRGLTLDGDGITWHRTELFIPWRQVTELDIDTNLKGSGKPRLIVRTDAPADALEGQRGMARLLIQGNTQQYGGPIAVKAHLLSVPAESVIAEARLRQAAAGSGNARSVDYARRDRARTIATVWTSLGFAGFLAALATIVVPGLS</sequence>
<reference evidence="2 3" key="1">
    <citation type="submission" date="2020-01" db="EMBL/GenBank/DDBJ databases">
        <title>Insect and environment-associated Actinomycetes.</title>
        <authorList>
            <person name="Currrie C."/>
            <person name="Chevrette M."/>
            <person name="Carlson C."/>
            <person name="Stubbendieck R."/>
            <person name="Wendt-Pienkowski E."/>
        </authorList>
    </citation>
    <scope>NUCLEOTIDE SEQUENCE [LARGE SCALE GENOMIC DNA]</scope>
    <source>
        <strain evidence="2 3">SID10258</strain>
    </source>
</reference>
<dbReference type="RefSeq" id="WP_163052985.1">
    <property type="nucleotide sequence ID" value="NZ_JAAGLI010000060.1"/>
</dbReference>
<organism evidence="2 3">
    <name type="scientific">Actinomadura bangladeshensis</name>
    <dbReference type="NCBI Taxonomy" id="453573"/>
    <lineage>
        <taxon>Bacteria</taxon>
        <taxon>Bacillati</taxon>
        <taxon>Actinomycetota</taxon>
        <taxon>Actinomycetes</taxon>
        <taxon>Streptosporangiales</taxon>
        <taxon>Thermomonosporaceae</taxon>
        <taxon>Actinomadura</taxon>
    </lineage>
</organism>
<name>A0A6L9Q9Q1_9ACTN</name>
<keyword evidence="1" id="KW-0472">Membrane</keyword>
<proteinExistence type="predicted"/>
<gene>
    <name evidence="2" type="ORF">G3I70_02305</name>
</gene>
<keyword evidence="1" id="KW-1133">Transmembrane helix</keyword>
<feature type="transmembrane region" description="Helical" evidence="1">
    <location>
        <begin position="21"/>
        <end position="39"/>
    </location>
</feature>
<evidence type="ECO:0000313" key="2">
    <source>
        <dbReference type="EMBL" id="NEA21333.1"/>
    </source>
</evidence>
<evidence type="ECO:0000256" key="1">
    <source>
        <dbReference type="SAM" id="Phobius"/>
    </source>
</evidence>
<keyword evidence="1" id="KW-0812">Transmembrane</keyword>
<evidence type="ECO:0000313" key="3">
    <source>
        <dbReference type="Proteomes" id="UP000475532"/>
    </source>
</evidence>
<dbReference type="AlphaFoldDB" id="A0A6L9Q9Q1"/>
<comment type="caution">
    <text evidence="2">The sequence shown here is derived from an EMBL/GenBank/DDBJ whole genome shotgun (WGS) entry which is preliminary data.</text>
</comment>
<evidence type="ECO:0008006" key="4">
    <source>
        <dbReference type="Google" id="ProtNLM"/>
    </source>
</evidence>
<feature type="transmembrane region" description="Helical" evidence="1">
    <location>
        <begin position="193"/>
        <end position="214"/>
    </location>
</feature>
<accession>A0A6L9Q9Q1</accession>
<dbReference type="EMBL" id="JAAGLI010000060">
    <property type="protein sequence ID" value="NEA21333.1"/>
    <property type="molecule type" value="Genomic_DNA"/>
</dbReference>
<feature type="transmembrane region" description="Helical" evidence="1">
    <location>
        <begin position="51"/>
        <end position="69"/>
    </location>
</feature>
<protein>
    <recommendedName>
        <fullName evidence="4">PH domain-containing protein</fullName>
    </recommendedName>
</protein>
<dbReference type="Proteomes" id="UP000475532">
    <property type="component" value="Unassembled WGS sequence"/>
</dbReference>